<evidence type="ECO:0000256" key="2">
    <source>
        <dbReference type="ARBA" id="ARBA00005830"/>
    </source>
</evidence>
<dbReference type="FunCoup" id="A0A0C3GQ31">
    <property type="interactions" value="16"/>
</dbReference>
<evidence type="ECO:0000256" key="6">
    <source>
        <dbReference type="ARBA" id="ARBA00023004"/>
    </source>
</evidence>
<keyword evidence="8" id="KW-1185">Reference proteome</keyword>
<dbReference type="InParanoid" id="A0A0C3GQ31"/>
<dbReference type="SUPFAM" id="SSF51197">
    <property type="entry name" value="Clavaminate synthase-like"/>
    <property type="match status" value="1"/>
</dbReference>
<dbReference type="GO" id="GO:0051213">
    <property type="term" value="F:dioxygenase activity"/>
    <property type="evidence" value="ECO:0007669"/>
    <property type="project" value="UniProtKB-KW"/>
</dbReference>
<dbReference type="Pfam" id="PF05721">
    <property type="entry name" value="PhyH"/>
    <property type="match status" value="1"/>
</dbReference>
<keyword evidence="5" id="KW-0560">Oxidoreductase</keyword>
<dbReference type="AlphaFoldDB" id="A0A0C3GQ31"/>
<evidence type="ECO:0000313" key="8">
    <source>
        <dbReference type="Proteomes" id="UP000054321"/>
    </source>
</evidence>
<keyword evidence="4" id="KW-0223">Dioxygenase</keyword>
<dbReference type="InterPro" id="IPR008775">
    <property type="entry name" value="Phytyl_CoA_dOase-like"/>
</dbReference>
<dbReference type="STRING" id="913774.A0A0C3GQ31"/>
<dbReference type="EMBL" id="KN832915">
    <property type="protein sequence ID" value="KIM92601.1"/>
    <property type="molecule type" value="Genomic_DNA"/>
</dbReference>
<evidence type="ECO:0000313" key="7">
    <source>
        <dbReference type="EMBL" id="KIM92601.1"/>
    </source>
</evidence>
<dbReference type="Proteomes" id="UP000054321">
    <property type="component" value="Unassembled WGS sequence"/>
</dbReference>
<dbReference type="GO" id="GO:0046872">
    <property type="term" value="F:metal ion binding"/>
    <property type="evidence" value="ECO:0007669"/>
    <property type="project" value="UniProtKB-KW"/>
</dbReference>
<organism evidence="7 8">
    <name type="scientific">Oidiodendron maius (strain Zn)</name>
    <dbReference type="NCBI Taxonomy" id="913774"/>
    <lineage>
        <taxon>Eukaryota</taxon>
        <taxon>Fungi</taxon>
        <taxon>Dikarya</taxon>
        <taxon>Ascomycota</taxon>
        <taxon>Pezizomycotina</taxon>
        <taxon>Leotiomycetes</taxon>
        <taxon>Leotiomycetes incertae sedis</taxon>
        <taxon>Myxotrichaceae</taxon>
        <taxon>Oidiodendron</taxon>
    </lineage>
</organism>
<evidence type="ECO:0000256" key="3">
    <source>
        <dbReference type="ARBA" id="ARBA00022723"/>
    </source>
</evidence>
<accession>A0A0C3GQ31</accession>
<dbReference type="PANTHER" id="PTHR20883:SF19">
    <property type="entry name" value="MULTIFUNCTIONAL DIOXYGENASE AUSE"/>
    <property type="match status" value="1"/>
</dbReference>
<name>A0A0C3GQ31_OIDMZ</name>
<keyword evidence="6" id="KW-0408">Iron</keyword>
<gene>
    <name evidence="7" type="ORF">OIDMADRAFT_46630</name>
</gene>
<comment type="cofactor">
    <cofactor evidence="1">
        <name>Fe cation</name>
        <dbReference type="ChEBI" id="CHEBI:24875"/>
    </cofactor>
</comment>
<sequence length="290" mass="32530">MAPTRIETTTLRSVPRDATAEEIVQIVREDGGVILREFLTQDQVDRFNSEIEPAMQKMEPGSVQGDEWIASFHGVQTKRLTNVVSLSKTFREEVLDDARVHQIADKMIRADSGDYWMQTTQIIEIGPGNKVQPLHRDLENQYPWVAMGPSGPEAAINFLIALTDFTEENGATRVIPGSHLWPDFTDRGTHEMTIPAVMNKGDALFISGKICHGGGENKSDQRRRGAAFTFTPSFLTPEEAYPFLVDLKLVRQMSKRAQAMLGFRSQYPRASPGLWQNDYKDISGFLGLDD</sequence>
<comment type="similarity">
    <text evidence="2">Belongs to the PhyH family.</text>
</comment>
<dbReference type="HOGENOM" id="CLU_047725_1_0_1"/>
<reference evidence="7 8" key="1">
    <citation type="submission" date="2014-04" db="EMBL/GenBank/DDBJ databases">
        <authorList>
            <consortium name="DOE Joint Genome Institute"/>
            <person name="Kuo A."/>
            <person name="Martino E."/>
            <person name="Perotto S."/>
            <person name="Kohler A."/>
            <person name="Nagy L.G."/>
            <person name="Floudas D."/>
            <person name="Copeland A."/>
            <person name="Barry K.W."/>
            <person name="Cichocki N."/>
            <person name="Veneault-Fourrey C."/>
            <person name="LaButti K."/>
            <person name="Lindquist E.A."/>
            <person name="Lipzen A."/>
            <person name="Lundell T."/>
            <person name="Morin E."/>
            <person name="Murat C."/>
            <person name="Sun H."/>
            <person name="Tunlid A."/>
            <person name="Henrissat B."/>
            <person name="Grigoriev I.V."/>
            <person name="Hibbett D.S."/>
            <person name="Martin F."/>
            <person name="Nordberg H.P."/>
            <person name="Cantor M.N."/>
            <person name="Hua S.X."/>
        </authorList>
    </citation>
    <scope>NUCLEOTIDE SEQUENCE [LARGE SCALE GENOMIC DNA]</scope>
    <source>
        <strain evidence="7 8">Zn</strain>
    </source>
</reference>
<keyword evidence="3" id="KW-0479">Metal-binding</keyword>
<dbReference type="OrthoDB" id="445007at2759"/>
<evidence type="ECO:0008006" key="9">
    <source>
        <dbReference type="Google" id="ProtNLM"/>
    </source>
</evidence>
<evidence type="ECO:0000256" key="5">
    <source>
        <dbReference type="ARBA" id="ARBA00023002"/>
    </source>
</evidence>
<protein>
    <recommendedName>
        <fullName evidence="9">Phytanoyl-CoA dioxygenase</fullName>
    </recommendedName>
</protein>
<evidence type="ECO:0000256" key="4">
    <source>
        <dbReference type="ARBA" id="ARBA00022964"/>
    </source>
</evidence>
<evidence type="ECO:0000256" key="1">
    <source>
        <dbReference type="ARBA" id="ARBA00001962"/>
    </source>
</evidence>
<reference evidence="8" key="2">
    <citation type="submission" date="2015-01" db="EMBL/GenBank/DDBJ databases">
        <title>Evolutionary Origins and Diversification of the Mycorrhizal Mutualists.</title>
        <authorList>
            <consortium name="DOE Joint Genome Institute"/>
            <consortium name="Mycorrhizal Genomics Consortium"/>
            <person name="Kohler A."/>
            <person name="Kuo A."/>
            <person name="Nagy L.G."/>
            <person name="Floudas D."/>
            <person name="Copeland A."/>
            <person name="Barry K.W."/>
            <person name="Cichocki N."/>
            <person name="Veneault-Fourrey C."/>
            <person name="LaButti K."/>
            <person name="Lindquist E.A."/>
            <person name="Lipzen A."/>
            <person name="Lundell T."/>
            <person name="Morin E."/>
            <person name="Murat C."/>
            <person name="Riley R."/>
            <person name="Ohm R."/>
            <person name="Sun H."/>
            <person name="Tunlid A."/>
            <person name="Henrissat B."/>
            <person name="Grigoriev I.V."/>
            <person name="Hibbett D.S."/>
            <person name="Martin F."/>
        </authorList>
    </citation>
    <scope>NUCLEOTIDE SEQUENCE [LARGE SCALE GENOMIC DNA]</scope>
    <source>
        <strain evidence="8">Zn</strain>
    </source>
</reference>
<dbReference type="Gene3D" id="2.60.120.620">
    <property type="entry name" value="q2cbj1_9rhob like domain"/>
    <property type="match status" value="1"/>
</dbReference>
<proteinExistence type="inferred from homology"/>
<dbReference type="PANTHER" id="PTHR20883">
    <property type="entry name" value="PHYTANOYL-COA DIOXYGENASE DOMAIN CONTAINING 1"/>
    <property type="match status" value="1"/>
</dbReference>